<comment type="caution">
    <text evidence="1">The sequence shown here is derived from an EMBL/GenBank/DDBJ whole genome shotgun (WGS) entry which is preliminary data.</text>
</comment>
<dbReference type="AlphaFoldDB" id="A0A4C1ZHU9"/>
<organism evidence="1 2">
    <name type="scientific">Eumeta variegata</name>
    <name type="common">Bagworm moth</name>
    <name type="synonym">Eumeta japonica</name>
    <dbReference type="NCBI Taxonomy" id="151549"/>
    <lineage>
        <taxon>Eukaryota</taxon>
        <taxon>Metazoa</taxon>
        <taxon>Ecdysozoa</taxon>
        <taxon>Arthropoda</taxon>
        <taxon>Hexapoda</taxon>
        <taxon>Insecta</taxon>
        <taxon>Pterygota</taxon>
        <taxon>Neoptera</taxon>
        <taxon>Endopterygota</taxon>
        <taxon>Lepidoptera</taxon>
        <taxon>Glossata</taxon>
        <taxon>Ditrysia</taxon>
        <taxon>Tineoidea</taxon>
        <taxon>Psychidae</taxon>
        <taxon>Oiketicinae</taxon>
        <taxon>Eumeta</taxon>
    </lineage>
</organism>
<accession>A0A4C1ZHU9</accession>
<evidence type="ECO:0000313" key="1">
    <source>
        <dbReference type="EMBL" id="GBP87378.1"/>
    </source>
</evidence>
<name>A0A4C1ZHU9_EUMVA</name>
<evidence type="ECO:0000313" key="2">
    <source>
        <dbReference type="Proteomes" id="UP000299102"/>
    </source>
</evidence>
<reference evidence="1 2" key="1">
    <citation type="journal article" date="2019" name="Commun. Biol.">
        <title>The bagworm genome reveals a unique fibroin gene that provides high tensile strength.</title>
        <authorList>
            <person name="Kono N."/>
            <person name="Nakamura H."/>
            <person name="Ohtoshi R."/>
            <person name="Tomita M."/>
            <person name="Numata K."/>
            <person name="Arakawa K."/>
        </authorList>
    </citation>
    <scope>NUCLEOTIDE SEQUENCE [LARGE SCALE GENOMIC DNA]</scope>
</reference>
<sequence length="138" mass="15022">MDENLGFASGTKICDLINNGTEAQHEHRGNYNSYATSRRRTATYLFTLGINSSHVTAQTVICTLYGGKWIILIMKTSCASHMCAECACAVGRHASDARPRRRRAVVGGILHTAKSDAPSPRDVGARRRIIGAVNRLCC</sequence>
<dbReference type="EMBL" id="BGZK01001856">
    <property type="protein sequence ID" value="GBP87378.1"/>
    <property type="molecule type" value="Genomic_DNA"/>
</dbReference>
<dbReference type="Proteomes" id="UP000299102">
    <property type="component" value="Unassembled WGS sequence"/>
</dbReference>
<proteinExistence type="predicted"/>
<keyword evidence="2" id="KW-1185">Reference proteome</keyword>
<gene>
    <name evidence="1" type="ORF">EVAR_34765_1</name>
</gene>
<protein>
    <submittedName>
        <fullName evidence="1">Uncharacterized protein</fullName>
    </submittedName>
</protein>